<keyword evidence="7" id="KW-0547">Nucleotide-binding</keyword>
<dbReference type="Pfam" id="PF00528">
    <property type="entry name" value="BPD_transp_1"/>
    <property type="match status" value="1"/>
</dbReference>
<dbReference type="PROSITE" id="PS00211">
    <property type="entry name" value="ABC_TRANSPORTER_1"/>
    <property type="match status" value="1"/>
</dbReference>
<sequence>MPPSRSAQGMLITVQITVAAVIVGIVWGTILALLQLSPIKPLAWFARLYVTIFRSIPLVMVLLWFFLLVPQLLKSLLDLPPDIDIRFASAIIAFSLFEAAYYSEIIRAGIQSVPRGQVYAANALGMTYMQSMRLVVLPQAFRAMVPLLLTQGIVLFQDTALVYVIGLADFFRTATNIGERDGQLVEMVLFAGATEVNKGEVVVVCGPSGSGKSTLIKTVNGLESFQQGEIWLDGQSVRAKETNLSKLRAKVGMVFQHFELFPHLSITENLTLAQVKVLGRSAEEARTKGMKLLQRVGLHAHADKYPGQLSGGQQQRVAIARALSMDPVAMLFDEPTSALDPEMINEVLDVMVELAREGMTMMCVTHEMGFAKKVAHRVIFMDKGAIAEDVSKEEFFEHPKSERAKEFLAKILH</sequence>
<dbReference type="AlphaFoldDB" id="A0A9P6RAB5"/>
<dbReference type="InterPro" id="IPR010065">
    <property type="entry name" value="AA_ABC_transptr_permease_3TM"/>
</dbReference>
<dbReference type="Pfam" id="PF00005">
    <property type="entry name" value="ABC_tran"/>
    <property type="match status" value="1"/>
</dbReference>
<dbReference type="PROSITE" id="PS50928">
    <property type="entry name" value="ABC_TM1"/>
    <property type="match status" value="1"/>
</dbReference>
<dbReference type="GO" id="GO:0006865">
    <property type="term" value="P:amino acid transport"/>
    <property type="evidence" value="ECO:0007669"/>
    <property type="project" value="UniProtKB-KW"/>
</dbReference>
<dbReference type="CDD" id="cd03262">
    <property type="entry name" value="ABC_HisP_GlnQ"/>
    <property type="match status" value="1"/>
</dbReference>
<keyword evidence="4" id="KW-0813">Transport</keyword>
<dbReference type="PANTHER" id="PTHR43166">
    <property type="entry name" value="AMINO ACID IMPORT ATP-BINDING PROTEIN"/>
    <property type="match status" value="1"/>
</dbReference>
<organism evidence="15 16">
    <name type="scientific">Linnemannia gamsii</name>
    <dbReference type="NCBI Taxonomy" id="64522"/>
    <lineage>
        <taxon>Eukaryota</taxon>
        <taxon>Fungi</taxon>
        <taxon>Fungi incertae sedis</taxon>
        <taxon>Mucoromycota</taxon>
        <taxon>Mortierellomycotina</taxon>
        <taxon>Mortierellomycetes</taxon>
        <taxon>Mortierellales</taxon>
        <taxon>Mortierellaceae</taxon>
        <taxon>Linnemannia</taxon>
    </lineage>
</organism>
<comment type="caution">
    <text evidence="15">The sequence shown here is derived from an EMBL/GenBank/DDBJ whole genome shotgun (WGS) entry which is preliminary data.</text>
</comment>
<dbReference type="EMBL" id="JAAAIN010000389">
    <property type="protein sequence ID" value="KAG0315212.1"/>
    <property type="molecule type" value="Genomic_DNA"/>
</dbReference>
<dbReference type="NCBIfam" id="TIGR01726">
    <property type="entry name" value="HEQRo_perm_3TM"/>
    <property type="match status" value="1"/>
</dbReference>
<evidence type="ECO:0000256" key="12">
    <source>
        <dbReference type="SAM" id="Phobius"/>
    </source>
</evidence>
<gene>
    <name evidence="15" type="ORF">BGZ97_008476</name>
</gene>
<dbReference type="InterPro" id="IPR050086">
    <property type="entry name" value="MetN_ABC_transporter-like"/>
</dbReference>
<dbReference type="FunFam" id="3.40.50.300:FF:000020">
    <property type="entry name" value="Amino acid ABC transporter ATP-binding component"/>
    <property type="match status" value="1"/>
</dbReference>
<feature type="transmembrane region" description="Helical" evidence="12">
    <location>
        <begin position="46"/>
        <end position="67"/>
    </location>
</feature>
<keyword evidence="5" id="KW-1003">Cell membrane</keyword>
<evidence type="ECO:0000256" key="6">
    <source>
        <dbReference type="ARBA" id="ARBA00022692"/>
    </source>
</evidence>
<evidence type="ECO:0000259" key="13">
    <source>
        <dbReference type="PROSITE" id="PS50893"/>
    </source>
</evidence>
<dbReference type="Gene3D" id="3.40.50.300">
    <property type="entry name" value="P-loop containing nucleotide triphosphate hydrolases"/>
    <property type="match status" value="1"/>
</dbReference>
<evidence type="ECO:0000259" key="14">
    <source>
        <dbReference type="PROSITE" id="PS50928"/>
    </source>
</evidence>
<dbReference type="InterPro" id="IPR000515">
    <property type="entry name" value="MetI-like"/>
</dbReference>
<dbReference type="SUPFAM" id="SSF52540">
    <property type="entry name" value="P-loop containing nucleoside triphosphate hydrolases"/>
    <property type="match status" value="1"/>
</dbReference>
<protein>
    <submittedName>
        <fullName evidence="15">Uncharacterized protein</fullName>
    </submittedName>
</protein>
<feature type="domain" description="ABC transmembrane type-1" evidence="14">
    <location>
        <begin position="10"/>
        <end position="202"/>
    </location>
</feature>
<keyword evidence="8" id="KW-0067">ATP-binding</keyword>
<dbReference type="GO" id="GO:0016887">
    <property type="term" value="F:ATP hydrolysis activity"/>
    <property type="evidence" value="ECO:0007669"/>
    <property type="project" value="InterPro"/>
</dbReference>
<feature type="domain" description="ABC transporter" evidence="13">
    <location>
        <begin position="165"/>
        <end position="408"/>
    </location>
</feature>
<evidence type="ECO:0000256" key="2">
    <source>
        <dbReference type="ARBA" id="ARBA00004651"/>
    </source>
</evidence>
<dbReference type="PROSITE" id="PS50893">
    <property type="entry name" value="ABC_TRANSPORTER_2"/>
    <property type="match status" value="1"/>
</dbReference>
<keyword evidence="16" id="KW-1185">Reference proteome</keyword>
<evidence type="ECO:0000256" key="8">
    <source>
        <dbReference type="ARBA" id="ARBA00022840"/>
    </source>
</evidence>
<dbReference type="PANTHER" id="PTHR43166:SF9">
    <property type="entry name" value="GLUTAMATE_ASPARTATE IMPORT ATP-BINDING PROTEIN GLTL"/>
    <property type="match status" value="1"/>
</dbReference>
<evidence type="ECO:0000256" key="3">
    <source>
        <dbReference type="ARBA" id="ARBA00005417"/>
    </source>
</evidence>
<dbReference type="GO" id="GO:0005524">
    <property type="term" value="F:ATP binding"/>
    <property type="evidence" value="ECO:0007669"/>
    <property type="project" value="UniProtKB-KW"/>
</dbReference>
<evidence type="ECO:0000256" key="11">
    <source>
        <dbReference type="ARBA" id="ARBA00023136"/>
    </source>
</evidence>
<comment type="subcellular location">
    <subcellularLocation>
        <location evidence="2">Cell membrane</location>
        <topology evidence="2">Multi-pass membrane protein</topology>
    </subcellularLocation>
    <subcellularLocation>
        <location evidence="1">Cell membrane</location>
        <topology evidence="1">Peripheral membrane protein</topology>
    </subcellularLocation>
</comment>
<comment type="similarity">
    <text evidence="3">Belongs to the ABC transporter superfamily.</text>
</comment>
<keyword evidence="9" id="KW-0029">Amino-acid transport</keyword>
<evidence type="ECO:0000313" key="16">
    <source>
        <dbReference type="Proteomes" id="UP000823405"/>
    </source>
</evidence>
<dbReference type="FunFam" id="1.10.3720.10:FF:000006">
    <property type="entry name" value="Glutamate/aspartate ABC transporter, permease protein GltK"/>
    <property type="match status" value="1"/>
</dbReference>
<accession>A0A9P6RAB5</accession>
<keyword evidence="10 12" id="KW-1133">Transmembrane helix</keyword>
<evidence type="ECO:0000256" key="7">
    <source>
        <dbReference type="ARBA" id="ARBA00022741"/>
    </source>
</evidence>
<dbReference type="InterPro" id="IPR017871">
    <property type="entry name" value="ABC_transporter-like_CS"/>
</dbReference>
<dbReference type="Proteomes" id="UP000823405">
    <property type="component" value="Unassembled WGS sequence"/>
</dbReference>
<dbReference type="CDD" id="cd06261">
    <property type="entry name" value="TM_PBP2"/>
    <property type="match status" value="1"/>
</dbReference>
<evidence type="ECO:0000256" key="1">
    <source>
        <dbReference type="ARBA" id="ARBA00004202"/>
    </source>
</evidence>
<evidence type="ECO:0000256" key="4">
    <source>
        <dbReference type="ARBA" id="ARBA00022448"/>
    </source>
</evidence>
<evidence type="ECO:0000313" key="15">
    <source>
        <dbReference type="EMBL" id="KAG0315212.1"/>
    </source>
</evidence>
<feature type="transmembrane region" description="Helical" evidence="12">
    <location>
        <begin position="12"/>
        <end position="34"/>
    </location>
</feature>
<evidence type="ECO:0000256" key="10">
    <source>
        <dbReference type="ARBA" id="ARBA00022989"/>
    </source>
</evidence>
<dbReference type="SMART" id="SM00382">
    <property type="entry name" value="AAA"/>
    <property type="match status" value="1"/>
</dbReference>
<dbReference type="GO" id="GO:0022857">
    <property type="term" value="F:transmembrane transporter activity"/>
    <property type="evidence" value="ECO:0007669"/>
    <property type="project" value="InterPro"/>
</dbReference>
<proteinExistence type="inferred from homology"/>
<dbReference type="InterPro" id="IPR027417">
    <property type="entry name" value="P-loop_NTPase"/>
</dbReference>
<name>A0A9P6RAB5_9FUNG</name>
<dbReference type="InterPro" id="IPR003593">
    <property type="entry name" value="AAA+_ATPase"/>
</dbReference>
<dbReference type="InterPro" id="IPR003439">
    <property type="entry name" value="ABC_transporter-like_ATP-bd"/>
</dbReference>
<reference evidence="15" key="1">
    <citation type="journal article" date="2020" name="Fungal Divers.">
        <title>Resolving the Mortierellaceae phylogeny through synthesis of multi-gene phylogenetics and phylogenomics.</title>
        <authorList>
            <person name="Vandepol N."/>
            <person name="Liber J."/>
            <person name="Desiro A."/>
            <person name="Na H."/>
            <person name="Kennedy M."/>
            <person name="Barry K."/>
            <person name="Grigoriev I.V."/>
            <person name="Miller A.N."/>
            <person name="O'Donnell K."/>
            <person name="Stajich J.E."/>
            <person name="Bonito G."/>
        </authorList>
    </citation>
    <scope>NUCLEOTIDE SEQUENCE</scope>
    <source>
        <strain evidence="15">NVP60</strain>
    </source>
</reference>
<dbReference type="SUPFAM" id="SSF161098">
    <property type="entry name" value="MetI-like"/>
    <property type="match status" value="1"/>
</dbReference>
<evidence type="ECO:0000256" key="5">
    <source>
        <dbReference type="ARBA" id="ARBA00022475"/>
    </source>
</evidence>
<keyword evidence="11 12" id="KW-0472">Membrane</keyword>
<evidence type="ECO:0000256" key="9">
    <source>
        <dbReference type="ARBA" id="ARBA00022970"/>
    </source>
</evidence>
<dbReference type="GO" id="GO:0043190">
    <property type="term" value="C:ATP-binding cassette (ABC) transporter complex"/>
    <property type="evidence" value="ECO:0007669"/>
    <property type="project" value="InterPro"/>
</dbReference>
<dbReference type="OrthoDB" id="6500128at2759"/>
<dbReference type="Gene3D" id="1.10.3720.10">
    <property type="entry name" value="MetI-like"/>
    <property type="match status" value="1"/>
</dbReference>
<dbReference type="InterPro" id="IPR035906">
    <property type="entry name" value="MetI-like_sf"/>
</dbReference>
<keyword evidence="6 12" id="KW-0812">Transmembrane</keyword>